<dbReference type="SMART" id="SM00530">
    <property type="entry name" value="HTH_XRE"/>
    <property type="match status" value="1"/>
</dbReference>
<dbReference type="InterPro" id="IPR001387">
    <property type="entry name" value="Cro/C1-type_HTH"/>
</dbReference>
<name>A0ABX6N8K5_9BURK</name>
<dbReference type="Pfam" id="PF01381">
    <property type="entry name" value="HTH_3"/>
    <property type="match status" value="1"/>
</dbReference>
<dbReference type="Proteomes" id="UP000501130">
    <property type="component" value="Chromosome"/>
</dbReference>
<dbReference type="SUPFAM" id="SSF47413">
    <property type="entry name" value="lambda repressor-like DNA-binding domains"/>
    <property type="match status" value="1"/>
</dbReference>
<gene>
    <name evidence="2" type="ORF">HKT17_13910</name>
</gene>
<evidence type="ECO:0000313" key="3">
    <source>
        <dbReference type="Proteomes" id="UP000501130"/>
    </source>
</evidence>
<dbReference type="EMBL" id="CP053084">
    <property type="protein sequence ID" value="QJR30715.1"/>
    <property type="molecule type" value="Genomic_DNA"/>
</dbReference>
<dbReference type="Gene3D" id="1.10.260.40">
    <property type="entry name" value="lambda repressor-like DNA-binding domains"/>
    <property type="match status" value="1"/>
</dbReference>
<reference evidence="2 3" key="1">
    <citation type="submission" date="2020-05" db="EMBL/GenBank/DDBJ databases">
        <title>Compete genome of Limnobacter sp. SAORIC-580.</title>
        <authorList>
            <person name="Song J."/>
            <person name="Cho J.-C."/>
        </authorList>
    </citation>
    <scope>NUCLEOTIDE SEQUENCE [LARGE SCALE GENOMIC DNA]</scope>
    <source>
        <strain evidence="2 3">SAORIC-580</strain>
    </source>
</reference>
<dbReference type="PROSITE" id="PS50943">
    <property type="entry name" value="HTH_CROC1"/>
    <property type="match status" value="1"/>
</dbReference>
<dbReference type="InterPro" id="IPR010982">
    <property type="entry name" value="Lambda_DNA-bd_dom_sf"/>
</dbReference>
<feature type="domain" description="HTH cro/C1-type" evidence="1">
    <location>
        <begin position="37"/>
        <end position="84"/>
    </location>
</feature>
<keyword evidence="3" id="KW-1185">Reference proteome</keyword>
<dbReference type="RefSeq" id="WP_171100838.1">
    <property type="nucleotide sequence ID" value="NZ_CP053084.1"/>
</dbReference>
<evidence type="ECO:0000259" key="1">
    <source>
        <dbReference type="PROSITE" id="PS50943"/>
    </source>
</evidence>
<sequence>MTEIPNNPNEYPLLKNQLDLATLVRTQRLQAGPKGGKMTAHTLADLAGVSRDTIFRIERGEDVSFSTAMAVLRVFGLGLSAAPVEWPTLNTAQQHFKTL</sequence>
<evidence type="ECO:0000313" key="2">
    <source>
        <dbReference type="EMBL" id="QJR30715.1"/>
    </source>
</evidence>
<proteinExistence type="predicted"/>
<dbReference type="CDD" id="cd00093">
    <property type="entry name" value="HTH_XRE"/>
    <property type="match status" value="1"/>
</dbReference>
<organism evidence="2 3">
    <name type="scientific">Limnobacter profundi</name>
    <dbReference type="NCBI Taxonomy" id="2732163"/>
    <lineage>
        <taxon>Bacteria</taxon>
        <taxon>Pseudomonadati</taxon>
        <taxon>Pseudomonadota</taxon>
        <taxon>Betaproteobacteria</taxon>
        <taxon>Burkholderiales</taxon>
        <taxon>Burkholderiaceae</taxon>
        <taxon>Limnobacter</taxon>
    </lineage>
</organism>
<accession>A0ABX6N8K5</accession>
<protein>
    <submittedName>
        <fullName evidence="2">Helix-turn-helix transcriptional regulator</fullName>
    </submittedName>
</protein>